<evidence type="ECO:0000313" key="2">
    <source>
        <dbReference type="EMBL" id="KAK9994085.1"/>
    </source>
</evidence>
<dbReference type="AlphaFoldDB" id="A0AAW2C761"/>
<accession>A0AAW2C761</accession>
<dbReference type="Proteomes" id="UP001459277">
    <property type="component" value="Unassembled WGS sequence"/>
</dbReference>
<dbReference type="PROSITE" id="PS50878">
    <property type="entry name" value="RT_POL"/>
    <property type="match status" value="1"/>
</dbReference>
<dbReference type="PANTHER" id="PTHR46890:SF48">
    <property type="entry name" value="RNA-DIRECTED DNA POLYMERASE"/>
    <property type="match status" value="1"/>
</dbReference>
<evidence type="ECO:0000313" key="3">
    <source>
        <dbReference type="Proteomes" id="UP001459277"/>
    </source>
</evidence>
<dbReference type="PANTHER" id="PTHR46890">
    <property type="entry name" value="NON-LTR RETROLELEMENT REVERSE TRANSCRIPTASE-LIKE PROTEIN-RELATED"/>
    <property type="match status" value="1"/>
</dbReference>
<dbReference type="Pfam" id="PF00078">
    <property type="entry name" value="RVT_1"/>
    <property type="match status" value="1"/>
</dbReference>
<sequence>MEKMDFPTQWIEKVMSCVTIASFSILVNGKPYGMVHPSRGVRQGDPLSPYLFLLCAEGFTALLAKAELEGRIKGVSICRGAPRVTNLLFADDSLLFFQAIQNEGEAIVEILQTYANASGQSINMEKSFVYFSTNTTGVQKQQMLQILGVKEVMKFQSYLGLPTLIGRAKYHTFFI</sequence>
<dbReference type="InterPro" id="IPR052343">
    <property type="entry name" value="Retrotransposon-Effector_Assoc"/>
</dbReference>
<evidence type="ECO:0000259" key="1">
    <source>
        <dbReference type="PROSITE" id="PS50878"/>
    </source>
</evidence>
<gene>
    <name evidence="2" type="ORF">SO802_023788</name>
</gene>
<dbReference type="InterPro" id="IPR043502">
    <property type="entry name" value="DNA/RNA_pol_sf"/>
</dbReference>
<protein>
    <recommendedName>
        <fullName evidence="1">Reverse transcriptase domain-containing protein</fullName>
    </recommendedName>
</protein>
<organism evidence="2 3">
    <name type="scientific">Lithocarpus litseifolius</name>
    <dbReference type="NCBI Taxonomy" id="425828"/>
    <lineage>
        <taxon>Eukaryota</taxon>
        <taxon>Viridiplantae</taxon>
        <taxon>Streptophyta</taxon>
        <taxon>Embryophyta</taxon>
        <taxon>Tracheophyta</taxon>
        <taxon>Spermatophyta</taxon>
        <taxon>Magnoliopsida</taxon>
        <taxon>eudicotyledons</taxon>
        <taxon>Gunneridae</taxon>
        <taxon>Pentapetalae</taxon>
        <taxon>rosids</taxon>
        <taxon>fabids</taxon>
        <taxon>Fagales</taxon>
        <taxon>Fagaceae</taxon>
        <taxon>Lithocarpus</taxon>
    </lineage>
</organism>
<dbReference type="InterPro" id="IPR000477">
    <property type="entry name" value="RT_dom"/>
</dbReference>
<feature type="domain" description="Reverse transcriptase" evidence="1">
    <location>
        <begin position="1"/>
        <end position="151"/>
    </location>
</feature>
<reference evidence="2 3" key="1">
    <citation type="submission" date="2024-01" db="EMBL/GenBank/DDBJ databases">
        <title>A telomere-to-telomere, gap-free genome of sweet tea (Lithocarpus litseifolius).</title>
        <authorList>
            <person name="Zhou J."/>
        </authorList>
    </citation>
    <scope>NUCLEOTIDE SEQUENCE [LARGE SCALE GENOMIC DNA]</scope>
    <source>
        <strain evidence="2">Zhou-2022a</strain>
        <tissue evidence="2">Leaf</tissue>
    </source>
</reference>
<comment type="caution">
    <text evidence="2">The sequence shown here is derived from an EMBL/GenBank/DDBJ whole genome shotgun (WGS) entry which is preliminary data.</text>
</comment>
<keyword evidence="3" id="KW-1185">Reference proteome</keyword>
<name>A0AAW2C761_9ROSI</name>
<proteinExistence type="predicted"/>
<dbReference type="EMBL" id="JAZDWU010000008">
    <property type="protein sequence ID" value="KAK9994085.1"/>
    <property type="molecule type" value="Genomic_DNA"/>
</dbReference>
<dbReference type="SUPFAM" id="SSF56672">
    <property type="entry name" value="DNA/RNA polymerases"/>
    <property type="match status" value="1"/>
</dbReference>